<dbReference type="AlphaFoldDB" id="A0AA42CKB4"/>
<keyword evidence="1" id="KW-0472">Membrane</keyword>
<keyword evidence="1" id="KW-1133">Transmembrane helix</keyword>
<feature type="transmembrane region" description="Helical" evidence="1">
    <location>
        <begin position="124"/>
        <end position="142"/>
    </location>
</feature>
<reference evidence="2" key="1">
    <citation type="submission" date="2022-09" db="EMBL/GenBank/DDBJ databases">
        <title>Rhodovastum sp. nov. RN2-1 isolated from soil in Seongnam, South Korea.</title>
        <authorList>
            <person name="Le N.T."/>
        </authorList>
    </citation>
    <scope>NUCLEOTIDE SEQUENCE</scope>
    <source>
        <strain evidence="2">RN2-1</strain>
    </source>
</reference>
<gene>
    <name evidence="2" type="ORF">OL599_24605</name>
</gene>
<evidence type="ECO:0000313" key="2">
    <source>
        <dbReference type="EMBL" id="MCW3477737.1"/>
    </source>
</evidence>
<feature type="transmembrane region" description="Helical" evidence="1">
    <location>
        <begin position="200"/>
        <end position="221"/>
    </location>
</feature>
<feature type="transmembrane region" description="Helical" evidence="1">
    <location>
        <begin position="350"/>
        <end position="371"/>
    </location>
</feature>
<feature type="transmembrane region" description="Helical" evidence="1">
    <location>
        <begin position="154"/>
        <end position="180"/>
    </location>
</feature>
<sequence length="501" mass="54728">MHLPTMARRHAADIAITAFFVAFMVARIADHAMWRDELNAWGIVLASPTPAALFHNMHYEGHPALWHMLLWLTAKITAAPAAMKVVHAAIAAGVIVMVGLVSPFSRLERVLLLAGYFISYEYSVISRNYGICLLLALVYAQLRIARPDRLFTNAALLGLMANTNVYGAILSGALALEYLVDRVATARRPGARLEHRLLSAAMLYLLGFALAVATMAPAADIGWEVSQPLTLHASPGHFLKTFLRFIAVPFVPIKPALLSPAFWLHPNEHDGIASLWLPILIAGVLCAGIAAIFRRDRVLWLPIGLAVAGSVIFGHLVYSTGIRHWGISFIIFLTALWMQRMRRPGRSALVLALLAIGAAGGLQAAAAQWIAPHSMAGATARWIERHQLQDAALVGTPDTTVVAVAEELGRPIYMLECGCVRSYMRFSRDRDGFTPDRIPVALARAASALRGRDVLFVVTSPLAPPLLDAIAQQALRLTLLTAQTGARTDENFYLYRVEQRP</sequence>
<protein>
    <submittedName>
        <fullName evidence="2">Uncharacterized protein</fullName>
    </submittedName>
</protein>
<dbReference type="RefSeq" id="WP_264716703.1">
    <property type="nucleotide sequence ID" value="NZ_JAPDNT010000049.1"/>
</dbReference>
<feature type="transmembrane region" description="Helical" evidence="1">
    <location>
        <begin position="85"/>
        <end position="104"/>
    </location>
</feature>
<reference evidence="2" key="2">
    <citation type="submission" date="2022-10" db="EMBL/GenBank/DDBJ databases">
        <authorList>
            <person name="Trinh H.N."/>
        </authorList>
    </citation>
    <scope>NUCLEOTIDE SEQUENCE</scope>
    <source>
        <strain evidence="2">RN2-1</strain>
    </source>
</reference>
<feature type="transmembrane region" description="Helical" evidence="1">
    <location>
        <begin position="275"/>
        <end position="293"/>
    </location>
</feature>
<proteinExistence type="predicted"/>
<dbReference type="EMBL" id="JAPDNT010000049">
    <property type="protein sequence ID" value="MCW3477737.1"/>
    <property type="molecule type" value="Genomic_DNA"/>
</dbReference>
<organism evidence="2 3">
    <name type="scientific">Limobrevibacterium gyesilva</name>
    <dbReference type="NCBI Taxonomy" id="2991712"/>
    <lineage>
        <taxon>Bacteria</taxon>
        <taxon>Pseudomonadati</taxon>
        <taxon>Pseudomonadota</taxon>
        <taxon>Alphaproteobacteria</taxon>
        <taxon>Acetobacterales</taxon>
        <taxon>Acetobacteraceae</taxon>
        <taxon>Limobrevibacterium</taxon>
    </lineage>
</organism>
<feature type="transmembrane region" description="Helical" evidence="1">
    <location>
        <begin position="12"/>
        <end position="29"/>
    </location>
</feature>
<accession>A0AA42CKB4</accession>
<keyword evidence="3" id="KW-1185">Reference proteome</keyword>
<keyword evidence="1" id="KW-0812">Transmembrane</keyword>
<comment type="caution">
    <text evidence="2">The sequence shown here is derived from an EMBL/GenBank/DDBJ whole genome shotgun (WGS) entry which is preliminary data.</text>
</comment>
<evidence type="ECO:0000313" key="3">
    <source>
        <dbReference type="Proteomes" id="UP001165679"/>
    </source>
</evidence>
<evidence type="ECO:0000256" key="1">
    <source>
        <dbReference type="SAM" id="Phobius"/>
    </source>
</evidence>
<feature type="transmembrane region" description="Helical" evidence="1">
    <location>
        <begin position="298"/>
        <end position="316"/>
    </location>
</feature>
<dbReference type="Proteomes" id="UP001165679">
    <property type="component" value="Unassembled WGS sequence"/>
</dbReference>
<feature type="transmembrane region" description="Helical" evidence="1">
    <location>
        <begin position="322"/>
        <end position="338"/>
    </location>
</feature>
<name>A0AA42CKB4_9PROT</name>